<feature type="compositionally biased region" description="Low complexity" evidence="1">
    <location>
        <begin position="1"/>
        <end position="16"/>
    </location>
</feature>
<organism evidence="2 3">
    <name type="scientific">Rhipicephalus sanguineus</name>
    <name type="common">Brown dog tick</name>
    <name type="synonym">Ixodes sanguineus</name>
    <dbReference type="NCBI Taxonomy" id="34632"/>
    <lineage>
        <taxon>Eukaryota</taxon>
        <taxon>Metazoa</taxon>
        <taxon>Ecdysozoa</taxon>
        <taxon>Arthropoda</taxon>
        <taxon>Chelicerata</taxon>
        <taxon>Arachnida</taxon>
        <taxon>Acari</taxon>
        <taxon>Parasitiformes</taxon>
        <taxon>Ixodida</taxon>
        <taxon>Ixodoidea</taxon>
        <taxon>Ixodidae</taxon>
        <taxon>Rhipicephalinae</taxon>
        <taxon>Rhipicephalus</taxon>
        <taxon>Rhipicephalus</taxon>
    </lineage>
</organism>
<evidence type="ECO:0000256" key="1">
    <source>
        <dbReference type="SAM" id="MobiDB-lite"/>
    </source>
</evidence>
<dbReference type="SUPFAM" id="SSF57850">
    <property type="entry name" value="RING/U-box"/>
    <property type="match status" value="1"/>
</dbReference>
<feature type="region of interest" description="Disordered" evidence="1">
    <location>
        <begin position="1"/>
        <end position="39"/>
    </location>
</feature>
<reference evidence="2" key="2">
    <citation type="submission" date="2021-09" db="EMBL/GenBank/DDBJ databases">
        <authorList>
            <person name="Jia N."/>
            <person name="Wang J."/>
            <person name="Shi W."/>
            <person name="Du L."/>
            <person name="Sun Y."/>
            <person name="Zhan W."/>
            <person name="Jiang J."/>
            <person name="Wang Q."/>
            <person name="Zhang B."/>
            <person name="Ji P."/>
            <person name="Sakyi L.B."/>
            <person name="Cui X."/>
            <person name="Yuan T."/>
            <person name="Jiang B."/>
            <person name="Yang W."/>
            <person name="Lam T.T.-Y."/>
            <person name="Chang Q."/>
            <person name="Ding S."/>
            <person name="Wang X."/>
            <person name="Zhu J."/>
            <person name="Ruan X."/>
            <person name="Zhao L."/>
            <person name="Wei J."/>
            <person name="Que T."/>
            <person name="Du C."/>
            <person name="Cheng J."/>
            <person name="Dai P."/>
            <person name="Han X."/>
            <person name="Huang E."/>
            <person name="Gao Y."/>
            <person name="Liu J."/>
            <person name="Shao H."/>
            <person name="Ye R."/>
            <person name="Li L."/>
            <person name="Wei W."/>
            <person name="Wang X."/>
            <person name="Wang C."/>
            <person name="Huo Q."/>
            <person name="Li W."/>
            <person name="Guo W."/>
            <person name="Chen H."/>
            <person name="Chen S."/>
            <person name="Zhou L."/>
            <person name="Zhou L."/>
            <person name="Ni X."/>
            <person name="Tian J."/>
            <person name="Zhou Y."/>
            <person name="Sheng Y."/>
            <person name="Liu T."/>
            <person name="Pan Y."/>
            <person name="Xia L."/>
            <person name="Li J."/>
            <person name="Zhao F."/>
            <person name="Cao W."/>
        </authorList>
    </citation>
    <scope>NUCLEOTIDE SEQUENCE</scope>
    <source>
        <strain evidence="2">Rsan-2018</strain>
        <tissue evidence="2">Larvae</tissue>
    </source>
</reference>
<dbReference type="InterPro" id="IPR013083">
    <property type="entry name" value="Znf_RING/FYVE/PHD"/>
</dbReference>
<dbReference type="Gene3D" id="3.30.40.10">
    <property type="entry name" value="Zinc/RING finger domain, C3HC4 (zinc finger)"/>
    <property type="match status" value="1"/>
</dbReference>
<gene>
    <name evidence="2" type="ORF">HPB52_017428</name>
</gene>
<evidence type="ECO:0000313" key="3">
    <source>
        <dbReference type="Proteomes" id="UP000821837"/>
    </source>
</evidence>
<reference evidence="2" key="1">
    <citation type="journal article" date="2020" name="Cell">
        <title>Large-Scale Comparative Analyses of Tick Genomes Elucidate Their Genetic Diversity and Vector Capacities.</title>
        <authorList>
            <consortium name="Tick Genome and Microbiome Consortium (TIGMIC)"/>
            <person name="Jia N."/>
            <person name="Wang J."/>
            <person name="Shi W."/>
            <person name="Du L."/>
            <person name="Sun Y."/>
            <person name="Zhan W."/>
            <person name="Jiang J.F."/>
            <person name="Wang Q."/>
            <person name="Zhang B."/>
            <person name="Ji P."/>
            <person name="Bell-Sakyi L."/>
            <person name="Cui X.M."/>
            <person name="Yuan T.T."/>
            <person name="Jiang B.G."/>
            <person name="Yang W.F."/>
            <person name="Lam T.T."/>
            <person name="Chang Q.C."/>
            <person name="Ding S.J."/>
            <person name="Wang X.J."/>
            <person name="Zhu J.G."/>
            <person name="Ruan X.D."/>
            <person name="Zhao L."/>
            <person name="Wei J.T."/>
            <person name="Ye R.Z."/>
            <person name="Que T.C."/>
            <person name="Du C.H."/>
            <person name="Zhou Y.H."/>
            <person name="Cheng J.X."/>
            <person name="Dai P.F."/>
            <person name="Guo W.B."/>
            <person name="Han X.H."/>
            <person name="Huang E.J."/>
            <person name="Li L.F."/>
            <person name="Wei W."/>
            <person name="Gao Y.C."/>
            <person name="Liu J.Z."/>
            <person name="Shao H.Z."/>
            <person name="Wang X."/>
            <person name="Wang C.C."/>
            <person name="Yang T.C."/>
            <person name="Huo Q.B."/>
            <person name="Li W."/>
            <person name="Chen H.Y."/>
            <person name="Chen S.E."/>
            <person name="Zhou L.G."/>
            <person name="Ni X.B."/>
            <person name="Tian J.H."/>
            <person name="Sheng Y."/>
            <person name="Liu T."/>
            <person name="Pan Y.S."/>
            <person name="Xia L.Y."/>
            <person name="Li J."/>
            <person name="Zhao F."/>
            <person name="Cao W.C."/>
        </authorList>
    </citation>
    <scope>NUCLEOTIDE SEQUENCE</scope>
    <source>
        <strain evidence="2">Rsan-2018</strain>
    </source>
</reference>
<keyword evidence="3" id="KW-1185">Reference proteome</keyword>
<comment type="caution">
    <text evidence="2">The sequence shown here is derived from an EMBL/GenBank/DDBJ whole genome shotgun (WGS) entry which is preliminary data.</text>
</comment>
<name>A0A9D4PE15_RHISA</name>
<protein>
    <submittedName>
        <fullName evidence="2">Uncharacterized protein</fullName>
    </submittedName>
</protein>
<proteinExistence type="predicted"/>
<dbReference type="EMBL" id="JABSTV010001255">
    <property type="protein sequence ID" value="KAH7936051.1"/>
    <property type="molecule type" value="Genomic_DNA"/>
</dbReference>
<dbReference type="Proteomes" id="UP000821837">
    <property type="component" value="Unassembled WGS sequence"/>
</dbReference>
<sequence>MAIVTSTNSNTTSGSNDDVQANEASADPTERTASMEVGPESISETPAIATQTNVHAANQRAYAYLVIGFRSRLRGRCVQLAQPLSGIRVCSGCRVLPHKAMLLPCSHILCFLCCDKYLDDMTELTGEDDDSDEDATPTVRCPEDCLPYAASDLLAVDLDSEYLRGLSAFCVNSKFGCPLKAEVRYLEEHYPVCPYGRRTCVRCRRSDIPTAEILLHTFHCGRR</sequence>
<accession>A0A9D4PE15</accession>
<evidence type="ECO:0000313" key="2">
    <source>
        <dbReference type="EMBL" id="KAH7936051.1"/>
    </source>
</evidence>
<dbReference type="AlphaFoldDB" id="A0A9D4PE15"/>